<proteinExistence type="predicted"/>
<accession>A0A1I6PTV8</accession>
<dbReference type="Pfam" id="PF06013">
    <property type="entry name" value="WXG100"/>
    <property type="match status" value="1"/>
</dbReference>
<dbReference type="SUPFAM" id="SSF140453">
    <property type="entry name" value="EsxAB dimer-like"/>
    <property type="match status" value="1"/>
</dbReference>
<dbReference type="InterPro" id="IPR010310">
    <property type="entry name" value="T7SS_ESAT-6-like"/>
</dbReference>
<feature type="coiled-coil region" evidence="1">
    <location>
        <begin position="31"/>
        <end position="58"/>
    </location>
</feature>
<evidence type="ECO:0000313" key="2">
    <source>
        <dbReference type="EMBL" id="SFS43667.1"/>
    </source>
</evidence>
<dbReference type="AlphaFoldDB" id="A0A1I6PTV8"/>
<dbReference type="NCBIfam" id="TIGR03930">
    <property type="entry name" value="WXG100_ESAT6"/>
    <property type="match status" value="1"/>
</dbReference>
<dbReference type="EMBL" id="FOZX01000001">
    <property type="protein sequence ID" value="SFS43667.1"/>
    <property type="molecule type" value="Genomic_DNA"/>
</dbReference>
<organism evidence="2 3">
    <name type="scientific">Saccharopolyspora flava</name>
    <dbReference type="NCBI Taxonomy" id="95161"/>
    <lineage>
        <taxon>Bacteria</taxon>
        <taxon>Bacillati</taxon>
        <taxon>Actinomycetota</taxon>
        <taxon>Actinomycetes</taxon>
        <taxon>Pseudonocardiales</taxon>
        <taxon>Pseudonocardiaceae</taxon>
        <taxon>Saccharopolyspora</taxon>
    </lineage>
</organism>
<dbReference type="Gene3D" id="1.10.287.1060">
    <property type="entry name" value="ESAT-6-like"/>
    <property type="match status" value="1"/>
</dbReference>
<keyword evidence="1" id="KW-0175">Coiled coil</keyword>
<name>A0A1I6PTV8_9PSEU</name>
<keyword evidence="3" id="KW-1185">Reference proteome</keyword>
<evidence type="ECO:0000256" key="1">
    <source>
        <dbReference type="SAM" id="Coils"/>
    </source>
</evidence>
<dbReference type="STRING" id="95161.SAMN05660874_01105"/>
<sequence length="123" mass="13298">MSASQVHQSLIPSLKGVIGEMAGIGADTEAIQQASVDIDEARNAVEQALQQLQGQLEGPVQNWRGAAADVFRKLMEQYEQSGKTIIQKLDELGQNVKSSGQDYAQVQEEQAQEISKISSLLDG</sequence>
<reference evidence="3" key="1">
    <citation type="submission" date="2016-10" db="EMBL/GenBank/DDBJ databases">
        <authorList>
            <person name="Varghese N."/>
            <person name="Submissions S."/>
        </authorList>
    </citation>
    <scope>NUCLEOTIDE SEQUENCE [LARGE SCALE GENOMIC DNA]</scope>
    <source>
        <strain evidence="3">DSM 44771</strain>
    </source>
</reference>
<evidence type="ECO:0000313" key="3">
    <source>
        <dbReference type="Proteomes" id="UP000198852"/>
    </source>
</evidence>
<protein>
    <submittedName>
        <fullName evidence="2">WXG100 family type VII secretion target</fullName>
    </submittedName>
</protein>
<dbReference type="Proteomes" id="UP000198852">
    <property type="component" value="Unassembled WGS sequence"/>
</dbReference>
<gene>
    <name evidence="2" type="ORF">SAMN05660874_01105</name>
</gene>
<dbReference type="InterPro" id="IPR036689">
    <property type="entry name" value="ESAT-6-like_sf"/>
</dbReference>